<dbReference type="InterPro" id="IPR035986">
    <property type="entry name" value="PKD_dom_sf"/>
</dbReference>
<feature type="compositionally biased region" description="Low complexity" evidence="2">
    <location>
        <begin position="1299"/>
        <end position="1309"/>
    </location>
</feature>
<dbReference type="Gene3D" id="2.60.40.10">
    <property type="entry name" value="Immunoglobulins"/>
    <property type="match status" value="1"/>
</dbReference>
<proteinExistence type="predicted"/>
<comment type="caution">
    <text evidence="5">The sequence shown here is derived from an EMBL/GenBank/DDBJ whole genome shotgun (WGS) entry which is preliminary data.</text>
</comment>
<dbReference type="PANTHER" id="PTHR40469">
    <property type="entry name" value="SECRETED GLYCOSYL HYDROLASE"/>
    <property type="match status" value="1"/>
</dbReference>
<feature type="compositionally biased region" description="Low complexity" evidence="2">
    <location>
        <begin position="137"/>
        <end position="156"/>
    </location>
</feature>
<dbReference type="Gene3D" id="3.40.50.880">
    <property type="match status" value="1"/>
</dbReference>
<sequence>MAAAATKTPPTKLNSISAPPTTAAPGASFTLSGRVTNSTSKKRSATIKVTLQRTKSGAATTVGSAKVSVKSRKTLSYKVKVKLPTKLAEAAYYVRGCATFSGEKAACLYSARRVTVKKSLTSPAGSPTATPVPTPSTPASSVIPTPTPTPSATATPTPTPTPETKAFKVLVFTNTDDAITRAGISAIKAVADASSGDNQFTVDAPADAKPMFTDATLDNYRAVIFLDTGASSGLSDAQRAAFERYYQRGGGFFGIGSAIETDPSWQFLTDVLGTRSTTTAGGSQAATVVVADKVHEASKSLPEYWNHQDVYYNYSSNVRGFSHVLATVVEDPFEAQPQGPALNGISGGTMGSDHPVLWCKDFKNGRSFYSGVGSTSTSFRGGSFASLLKGAIDWTAGVADPITSDCGATVLANYVQTPVTRNPNLEEPVSFTQLPDGRILQTSRRGTLRLHDPKTGITSTIATIPVYTNSEDGLYGPGIDNNFSTDHWVYVYYAPPTVDNIKFADGTTGHTVTTDPIGSAPAAAASLSAWDQWIGYFQLSRFKFVDDGNGAAHLDMGSEQQILRVNNNRGACCHVAGDMAFDKHNNLWFVTGDDSAAGSGDAGSWGQSIDQKYDDTQTVRLNGATGGTFTLTLSQGAGPQTTAPLASNASAAAIQTALEALPNVGAGNVQVTGTGTVDTAAQTVLFKGIYEEKDVAQLTANTGTLTGTTPAAAIVTTREGGWFRAPHTDSARSALNTNDLRGKVNRIHIKEGDIAPADFNKVDLTGNGNGAYTIPKGNLFPLVGGAPQAKTRPEIYAMGFRNPFRITVDENDVAYVSDYSPDSQTPQQYHGPAGTGRYEIVRHPANYGWPYCFKPDLPEYPWNVNLQVPMNALTHQPVPAGQTPQPYSCGGATVPNNDYWNTNGGPGIEPGLTQTPALTAPDVWYSYRDNTTSAPLGTPCFTEYGPDANTAPIAKGSTTPCPRLFPDLYTGGVAPHGIAKYKYDPLNPNTTKFPPYYDDKIVLGEFGQNTLRELILDSQNHVQKINQFMNCTAQTAATLGSPTTPFECTNPMDMFWGSDGDFYLMTYGNGFFNINPGAAIFKWSYQKGQRPPVAVVKADKTDGALPLTVKFSSVGSNTPEPSESISYSWDFGDGTPLSTDPNPTHVYEKAGVFTAVLTVTASSGKTAAASLKITAGNTSPTVTVNTPVEGGLFSFGQNVGYTVTVTDPEDGAIDCSRVAVTFVLGHDNHGHAEEGATGCTGVLHTLPGDVSHGGNVWGIVSATYADKGGVGGTPSLSTTAQHNIRQKHQEVEFAVNQSGTNTGNNNDGGPSAPGTTGVHRGSLAAGDWIQLNGPLNLDTINSITYRVADAADGRTAGSPLAAVEIREDNPTTGPIVQTNNLVSTGAAATWTSQTFPIAPTGALAGTHEYFLVFRTVTNGATGGNLFNLNWVEFTGPGVGTTP</sequence>
<organism evidence="5 6">
    <name type="scientific">Solirubrobacter ginsenosidimutans</name>
    <dbReference type="NCBI Taxonomy" id="490573"/>
    <lineage>
        <taxon>Bacteria</taxon>
        <taxon>Bacillati</taxon>
        <taxon>Actinomycetota</taxon>
        <taxon>Thermoleophilia</taxon>
        <taxon>Solirubrobacterales</taxon>
        <taxon>Solirubrobacteraceae</taxon>
        <taxon>Solirubrobacter</taxon>
    </lineage>
</organism>
<dbReference type="InterPro" id="IPR029062">
    <property type="entry name" value="Class_I_gatase-like"/>
</dbReference>
<dbReference type="InterPro" id="IPR011042">
    <property type="entry name" value="6-blade_b-propeller_TolB-like"/>
</dbReference>
<feature type="domain" description="CBM6" evidence="4">
    <location>
        <begin position="1286"/>
        <end position="1434"/>
    </location>
</feature>
<evidence type="ECO:0000256" key="1">
    <source>
        <dbReference type="ARBA" id="ARBA00022729"/>
    </source>
</evidence>
<feature type="region of interest" description="Disordered" evidence="2">
    <location>
        <begin position="120"/>
        <end position="161"/>
    </location>
</feature>
<keyword evidence="1" id="KW-0732">Signal</keyword>
<evidence type="ECO:0000256" key="2">
    <source>
        <dbReference type="SAM" id="MobiDB-lite"/>
    </source>
</evidence>
<dbReference type="InterPro" id="IPR029010">
    <property type="entry name" value="ThuA-like"/>
</dbReference>
<feature type="region of interest" description="Disordered" evidence="2">
    <location>
        <begin position="1"/>
        <end position="46"/>
    </location>
</feature>
<dbReference type="GO" id="GO:0005975">
    <property type="term" value="P:carbohydrate metabolic process"/>
    <property type="evidence" value="ECO:0007669"/>
    <property type="project" value="UniProtKB-ARBA"/>
</dbReference>
<dbReference type="PANTHER" id="PTHR40469:SF2">
    <property type="entry name" value="GALACTOSE-BINDING DOMAIN-LIKE SUPERFAMILY PROTEIN"/>
    <property type="match status" value="1"/>
</dbReference>
<evidence type="ECO:0000259" key="4">
    <source>
        <dbReference type="PROSITE" id="PS51175"/>
    </source>
</evidence>
<feature type="domain" description="PKD" evidence="3">
    <location>
        <begin position="1092"/>
        <end position="1174"/>
    </location>
</feature>
<dbReference type="PROSITE" id="PS51175">
    <property type="entry name" value="CBM6"/>
    <property type="match status" value="1"/>
</dbReference>
<gene>
    <name evidence="5" type="ORF">OM076_03970</name>
</gene>
<name>A0A9X3MQL4_9ACTN</name>
<dbReference type="EMBL" id="JAPDOD010000002">
    <property type="protein sequence ID" value="MDA0159410.1"/>
    <property type="molecule type" value="Genomic_DNA"/>
</dbReference>
<accession>A0A9X3MQL4</accession>
<dbReference type="InterPro" id="IPR013783">
    <property type="entry name" value="Ig-like_fold"/>
</dbReference>
<feature type="region of interest" description="Disordered" evidence="2">
    <location>
        <begin position="1297"/>
        <end position="1319"/>
    </location>
</feature>
<dbReference type="InterPro" id="IPR008979">
    <property type="entry name" value="Galactose-bd-like_sf"/>
</dbReference>
<dbReference type="SMART" id="SM00089">
    <property type="entry name" value="PKD"/>
    <property type="match status" value="1"/>
</dbReference>
<dbReference type="Pfam" id="PF18911">
    <property type="entry name" value="PKD_4"/>
    <property type="match status" value="1"/>
</dbReference>
<keyword evidence="6" id="KW-1185">Reference proteome</keyword>
<dbReference type="InterPro" id="IPR000601">
    <property type="entry name" value="PKD_dom"/>
</dbReference>
<evidence type="ECO:0000259" key="3">
    <source>
        <dbReference type="PROSITE" id="PS50093"/>
    </source>
</evidence>
<dbReference type="SUPFAM" id="SSF52317">
    <property type="entry name" value="Class I glutamine amidotransferase-like"/>
    <property type="match status" value="1"/>
</dbReference>
<reference evidence="5" key="1">
    <citation type="submission" date="2022-10" db="EMBL/GenBank/DDBJ databases">
        <title>The WGS of Solirubrobacter ginsenosidimutans DSM 21036.</title>
        <authorList>
            <person name="Jiang Z."/>
        </authorList>
    </citation>
    <scope>NUCLEOTIDE SEQUENCE</scope>
    <source>
        <strain evidence="5">DSM 21036</strain>
    </source>
</reference>
<dbReference type="SUPFAM" id="SSF50952">
    <property type="entry name" value="Soluble quinoprotein glucose dehydrogenase"/>
    <property type="match status" value="1"/>
</dbReference>
<dbReference type="InterPro" id="IPR006584">
    <property type="entry name" value="Cellulose-bd_IV"/>
</dbReference>
<dbReference type="Gene3D" id="2.60.120.260">
    <property type="entry name" value="Galactose-binding domain-like"/>
    <property type="match status" value="1"/>
</dbReference>
<dbReference type="PROSITE" id="PS50093">
    <property type="entry name" value="PKD"/>
    <property type="match status" value="1"/>
</dbReference>
<feature type="compositionally biased region" description="Low complexity" evidence="2">
    <location>
        <begin position="1"/>
        <end position="30"/>
    </location>
</feature>
<dbReference type="CDD" id="cd04084">
    <property type="entry name" value="CBM6_xylanase-like"/>
    <property type="match status" value="1"/>
</dbReference>
<dbReference type="InterPro" id="IPR011041">
    <property type="entry name" value="Quinoprot_gluc/sorb_DH_b-prop"/>
</dbReference>
<dbReference type="InterPro" id="IPR022409">
    <property type="entry name" value="PKD/Chitinase_dom"/>
</dbReference>
<dbReference type="SUPFAM" id="SSF49299">
    <property type="entry name" value="PKD domain"/>
    <property type="match status" value="1"/>
</dbReference>
<evidence type="ECO:0000313" key="6">
    <source>
        <dbReference type="Proteomes" id="UP001149140"/>
    </source>
</evidence>
<evidence type="ECO:0000313" key="5">
    <source>
        <dbReference type="EMBL" id="MDA0159410.1"/>
    </source>
</evidence>
<dbReference type="Pfam" id="PF06283">
    <property type="entry name" value="ThuA"/>
    <property type="match status" value="1"/>
</dbReference>
<dbReference type="InterPro" id="IPR012938">
    <property type="entry name" value="Glc/Sorbosone_DH"/>
</dbReference>
<dbReference type="RefSeq" id="WP_270038105.1">
    <property type="nucleotide sequence ID" value="NZ_JAPDOD010000002.1"/>
</dbReference>
<protein>
    <submittedName>
        <fullName evidence="5">ThuA domain-containing protein</fullName>
    </submittedName>
</protein>
<dbReference type="CDD" id="cd00146">
    <property type="entry name" value="PKD"/>
    <property type="match status" value="1"/>
</dbReference>
<dbReference type="Proteomes" id="UP001149140">
    <property type="component" value="Unassembled WGS sequence"/>
</dbReference>
<dbReference type="SUPFAM" id="SSF49785">
    <property type="entry name" value="Galactose-binding domain-like"/>
    <property type="match status" value="1"/>
</dbReference>
<dbReference type="Pfam" id="PF07995">
    <property type="entry name" value="GSDH"/>
    <property type="match status" value="1"/>
</dbReference>
<dbReference type="SMART" id="SM00606">
    <property type="entry name" value="CBD_IV"/>
    <property type="match status" value="1"/>
</dbReference>
<dbReference type="Pfam" id="PF03422">
    <property type="entry name" value="CBM_6"/>
    <property type="match status" value="1"/>
</dbReference>
<dbReference type="InterPro" id="IPR005084">
    <property type="entry name" value="CBM6"/>
</dbReference>
<dbReference type="GO" id="GO:0030246">
    <property type="term" value="F:carbohydrate binding"/>
    <property type="evidence" value="ECO:0007669"/>
    <property type="project" value="InterPro"/>
</dbReference>
<dbReference type="Gene3D" id="2.120.10.30">
    <property type="entry name" value="TolB, C-terminal domain"/>
    <property type="match status" value="2"/>
</dbReference>